<organism evidence="1 2">
    <name type="scientific">Hymenobacter ruricola</name>
    <dbReference type="NCBI Taxonomy" id="2791023"/>
    <lineage>
        <taxon>Bacteria</taxon>
        <taxon>Pseudomonadati</taxon>
        <taxon>Bacteroidota</taxon>
        <taxon>Cytophagia</taxon>
        <taxon>Cytophagales</taxon>
        <taxon>Hymenobacteraceae</taxon>
        <taxon>Hymenobacter</taxon>
    </lineage>
</organism>
<comment type="caution">
    <text evidence="1">The sequence shown here is derived from an EMBL/GenBank/DDBJ whole genome shotgun (WGS) entry which is preliminary data.</text>
</comment>
<accession>A0ABS0I4D3</accession>
<sequence length="427" mass="46160">MVPNSEWQSRATVLAPTSGYAVATTLASPNWPAERTDLAFYRYGNPLALPRLSRIQDLDGGSNDYSTDILAAPNGYFISAQVGNRAIRKLFRLLRTDTAGAILWQRNYGVGVNDFITGMRYTADGNLVLAGQSSAGPNNDLRLRLLLVNQQGDSLAGLQYAYPPSAPTGNVRANGAFEDRLLALRNGHFALLAEFDTTGATYSMLLNVDRRLQPRWQYIFRAPPLFGVSRRMFFAGACELRDSSVLVLATNQNSSGHNNPFYLLRLDGATGQLRNTYPLLSNLCAQFHATKMLPDGDSALFVLGTCVGGTGGGTYAAHISLRGLPGVVPPPAVLAQRPALRPQLETLYPNPADASATLTYRCPPGLTGAGTLRVRDVLGREVQRLPVPARPTGMLPLPLATLASGLYLCELSWPGQPPATRKLLVRH</sequence>
<proteinExistence type="predicted"/>
<name>A0ABS0I4D3_9BACT</name>
<evidence type="ECO:0000313" key="2">
    <source>
        <dbReference type="Proteomes" id="UP000618931"/>
    </source>
</evidence>
<keyword evidence="2" id="KW-1185">Reference proteome</keyword>
<dbReference type="Proteomes" id="UP000618931">
    <property type="component" value="Unassembled WGS sequence"/>
</dbReference>
<dbReference type="EMBL" id="JADQDM010000005">
    <property type="protein sequence ID" value="MBF9221816.1"/>
    <property type="molecule type" value="Genomic_DNA"/>
</dbReference>
<reference evidence="1 2" key="1">
    <citation type="submission" date="2020-11" db="EMBL/GenBank/DDBJ databases">
        <authorList>
            <person name="Kim M.K."/>
        </authorList>
    </citation>
    <scope>NUCLEOTIDE SEQUENCE [LARGE SCALE GENOMIC DNA]</scope>
    <source>
        <strain evidence="1 2">BT662</strain>
    </source>
</reference>
<evidence type="ECO:0000313" key="1">
    <source>
        <dbReference type="EMBL" id="MBF9221816.1"/>
    </source>
</evidence>
<protein>
    <submittedName>
        <fullName evidence="1">T9SS type A sorting domain-containing protein</fullName>
    </submittedName>
</protein>
<gene>
    <name evidence="1" type="ORF">I2H31_11955</name>
</gene>